<feature type="binding site" evidence="7">
    <location>
        <begin position="534"/>
        <end position="537"/>
    </location>
    <ligand>
        <name>ATP</name>
        <dbReference type="ChEBI" id="CHEBI:30616"/>
    </ligand>
</feature>
<reference evidence="11" key="1">
    <citation type="journal article" date="2019" name="Int. J. Syst. Evol. Microbiol.">
        <title>The Global Catalogue of Microorganisms (GCM) 10K type strain sequencing project: providing services to taxonomists for standard genome sequencing and annotation.</title>
        <authorList>
            <consortium name="The Broad Institute Genomics Platform"/>
            <consortium name="The Broad Institute Genome Sequencing Center for Infectious Disease"/>
            <person name="Wu L."/>
            <person name="Ma J."/>
        </authorList>
    </citation>
    <scope>NUCLEOTIDE SEQUENCE [LARGE SCALE GENOMIC DNA]</scope>
    <source>
        <strain evidence="11">JCM 18298</strain>
    </source>
</reference>
<evidence type="ECO:0000259" key="9">
    <source>
        <dbReference type="PROSITE" id="PS50862"/>
    </source>
</evidence>
<dbReference type="EC" id="6.1.1.23" evidence="7"/>
<comment type="catalytic activity">
    <reaction evidence="7">
        <text>tRNA(Asx) + L-aspartate + ATP = L-aspartyl-tRNA(Asx) + AMP + diphosphate</text>
        <dbReference type="Rhea" id="RHEA:18349"/>
        <dbReference type="Rhea" id="RHEA-COMP:9710"/>
        <dbReference type="Rhea" id="RHEA-COMP:9711"/>
        <dbReference type="ChEBI" id="CHEBI:29991"/>
        <dbReference type="ChEBI" id="CHEBI:30616"/>
        <dbReference type="ChEBI" id="CHEBI:33019"/>
        <dbReference type="ChEBI" id="CHEBI:78442"/>
        <dbReference type="ChEBI" id="CHEBI:78516"/>
        <dbReference type="ChEBI" id="CHEBI:456215"/>
        <dbReference type="EC" id="6.1.1.23"/>
    </reaction>
</comment>
<dbReference type="PROSITE" id="PS50862">
    <property type="entry name" value="AA_TRNA_LIGASE_II"/>
    <property type="match status" value="1"/>
</dbReference>
<keyword evidence="7" id="KW-0963">Cytoplasm</keyword>
<feature type="region of interest" description="Aspartate" evidence="7">
    <location>
        <begin position="194"/>
        <end position="197"/>
    </location>
</feature>
<gene>
    <name evidence="7 10" type="primary">aspS</name>
    <name evidence="10" type="ORF">GCM10023318_28590</name>
</gene>
<dbReference type="InterPro" id="IPR004524">
    <property type="entry name" value="Asp-tRNA-ligase_1"/>
</dbReference>
<dbReference type="InterPro" id="IPR004115">
    <property type="entry name" value="GAD-like_sf"/>
</dbReference>
<feature type="domain" description="Aminoacyl-transfer RNA synthetases class-II family profile" evidence="9">
    <location>
        <begin position="137"/>
        <end position="555"/>
    </location>
</feature>
<evidence type="ECO:0000256" key="2">
    <source>
        <dbReference type="ARBA" id="ARBA00022598"/>
    </source>
</evidence>
<feature type="region of interest" description="Disordered" evidence="8">
    <location>
        <begin position="562"/>
        <end position="601"/>
    </location>
</feature>
<dbReference type="PRINTS" id="PR01042">
    <property type="entry name" value="TRNASYNTHASP"/>
</dbReference>
<name>A0ABP9K9J1_9NOCA</name>
<feature type="binding site" evidence="7">
    <location>
        <position position="489"/>
    </location>
    <ligand>
        <name>L-aspartate</name>
        <dbReference type="ChEBI" id="CHEBI:29991"/>
    </ligand>
</feature>
<dbReference type="InterPro" id="IPR002312">
    <property type="entry name" value="Asp/Asn-tRNA-synth_IIb"/>
</dbReference>
<dbReference type="InterPro" id="IPR012340">
    <property type="entry name" value="NA-bd_OB-fold"/>
</dbReference>
<keyword evidence="4 7" id="KW-0067">ATP-binding</keyword>
<dbReference type="Proteomes" id="UP001500603">
    <property type="component" value="Unassembled WGS sequence"/>
</dbReference>
<evidence type="ECO:0000256" key="6">
    <source>
        <dbReference type="ARBA" id="ARBA00023146"/>
    </source>
</evidence>
<dbReference type="Pfam" id="PF01336">
    <property type="entry name" value="tRNA_anti-codon"/>
    <property type="match status" value="1"/>
</dbReference>
<dbReference type="PANTHER" id="PTHR22594">
    <property type="entry name" value="ASPARTYL/LYSYL-TRNA SYNTHETASE"/>
    <property type="match status" value="1"/>
</dbReference>
<comment type="function">
    <text evidence="7">Aspartyl-tRNA synthetase with relaxed tRNA specificity since it is able to aspartylate not only its cognate tRNA(Asp) but also tRNA(Asn). Reaction proceeds in two steps: L-aspartate is first activated by ATP to form Asp-AMP and then transferred to the acceptor end of tRNA(Asp/Asn).</text>
</comment>
<dbReference type="CDD" id="cd04317">
    <property type="entry name" value="EcAspRS_like_N"/>
    <property type="match status" value="1"/>
</dbReference>
<proteinExistence type="inferred from homology"/>
<dbReference type="InterPro" id="IPR004365">
    <property type="entry name" value="NA-bd_OB_tRNA"/>
</dbReference>
<evidence type="ECO:0000313" key="11">
    <source>
        <dbReference type="Proteomes" id="UP001500603"/>
    </source>
</evidence>
<feature type="site" description="Important for tRNA non-discrimination" evidence="7">
    <location>
        <position position="31"/>
    </location>
</feature>
<dbReference type="RefSeq" id="WP_345495806.1">
    <property type="nucleotide sequence ID" value="NZ_BAABJM010000002.1"/>
</dbReference>
<dbReference type="InterPro" id="IPR047090">
    <property type="entry name" value="AspRS_core"/>
</dbReference>
<feature type="binding site" evidence="7">
    <location>
        <position position="448"/>
    </location>
    <ligand>
        <name>L-aspartate</name>
        <dbReference type="ChEBI" id="CHEBI:29991"/>
    </ligand>
</feature>
<accession>A0ABP9K9J1</accession>
<evidence type="ECO:0000256" key="1">
    <source>
        <dbReference type="ARBA" id="ARBA00006303"/>
    </source>
</evidence>
<evidence type="ECO:0000256" key="3">
    <source>
        <dbReference type="ARBA" id="ARBA00022741"/>
    </source>
</evidence>
<dbReference type="InterPro" id="IPR004364">
    <property type="entry name" value="Aa-tRNA-synt_II"/>
</dbReference>
<dbReference type="InterPro" id="IPR029351">
    <property type="entry name" value="GAD_dom"/>
</dbReference>
<keyword evidence="5 7" id="KW-0648">Protein biosynthesis</keyword>
<dbReference type="CDD" id="cd00777">
    <property type="entry name" value="AspRS_core"/>
    <property type="match status" value="1"/>
</dbReference>
<feature type="binding site" evidence="7">
    <location>
        <begin position="216"/>
        <end position="218"/>
    </location>
    <ligand>
        <name>ATP</name>
        <dbReference type="ChEBI" id="CHEBI:30616"/>
    </ligand>
</feature>
<dbReference type="Gene3D" id="3.30.930.10">
    <property type="entry name" value="Bira Bifunctional Protein, Domain 2"/>
    <property type="match status" value="1"/>
</dbReference>
<dbReference type="SUPFAM" id="SSF55261">
    <property type="entry name" value="GAD domain-like"/>
    <property type="match status" value="1"/>
</dbReference>
<dbReference type="HAMAP" id="MF_00044">
    <property type="entry name" value="Asp_tRNA_synth_type1"/>
    <property type="match status" value="1"/>
</dbReference>
<dbReference type="EMBL" id="BAABJM010000002">
    <property type="protein sequence ID" value="GAA5054069.1"/>
    <property type="molecule type" value="Genomic_DNA"/>
</dbReference>
<dbReference type="InterPro" id="IPR047089">
    <property type="entry name" value="Asp-tRNA-ligase_1_N"/>
</dbReference>
<feature type="binding site" evidence="7">
    <location>
        <position position="216"/>
    </location>
    <ligand>
        <name>L-aspartate</name>
        <dbReference type="ChEBI" id="CHEBI:29991"/>
    </ligand>
</feature>
<sequence>MLRTHLAGSLRSEHAGQTVTLTGWVARRRDHGGVIFIDLRDASGVAQAVFREGEPAQQSHRLRAEFCVRITGIVELRPEGNENAELPTGSIEVNVTELEVLNESAPLPFQLDEQPGEEVRLKHRYLDLRREGPAHAIRLRSKANAAARSVLAGHEFVEVETPTMTRSTPEGARDFLVPARLQPGSFYALPQSPQLFKQLLMVGGIERYYQIARCYRDEDFRADRQPEFTQLDVEMSFVRQEDVIVLAEEILSALWKLIGHEIPTPIQHMTYAEAMRRFGSDKPDLRFGVEITECADYFVDTPFRVFQAPYVGAVVMPGGASQPRRQLDAWQEWAKQRGAKGLAYILVGEDGTLAGPVAKNLSEAEREGLAKHVGAEPGDCVFFAAGEPKAQRALLGAARGEIARKVGLIDENAWAFVWIVDAPLFEPAAEATASGDVALGHSAWTAVHHAFTSPKPESVDTFDTDPGSALAYAYDIVCNGNEIGGGSIRIHRRDVQERVFQVMGISPAEAEEKFGFLLDAFAFGAPPHGGIAFGWDRIVALLAGLDSIREVIAFPKTGGGVDPLTDAPAPITPQQRRESGIDAKPTPKGADAKVAAAPPEK</sequence>
<protein>
    <recommendedName>
        <fullName evidence="7">Aspartate--tRNA(Asp/Asn) ligase</fullName>
        <ecNumber evidence="7">6.1.1.23</ecNumber>
    </recommendedName>
    <alternativeName>
        <fullName evidence="7">Aspartyl-tRNA synthetase</fullName>
        <shortName evidence="7">AspRS</shortName>
    </alternativeName>
    <alternativeName>
        <fullName evidence="7">Non-discriminating aspartyl-tRNA synthetase</fullName>
        <shortName evidence="7">ND-AspRS</shortName>
    </alternativeName>
</protein>
<dbReference type="Gene3D" id="3.30.1360.30">
    <property type="entry name" value="GAD-like domain"/>
    <property type="match status" value="1"/>
</dbReference>
<dbReference type="Pfam" id="PF00152">
    <property type="entry name" value="tRNA-synt_2"/>
    <property type="match status" value="1"/>
</dbReference>
<feature type="binding site" evidence="7">
    <location>
        <position position="225"/>
    </location>
    <ligand>
        <name>ATP</name>
        <dbReference type="ChEBI" id="CHEBI:30616"/>
    </ligand>
</feature>
<comment type="subcellular location">
    <subcellularLocation>
        <location evidence="7">Cytoplasm</location>
    </subcellularLocation>
</comment>
<dbReference type="NCBIfam" id="TIGR00459">
    <property type="entry name" value="aspS_bact"/>
    <property type="match status" value="1"/>
</dbReference>
<comment type="similarity">
    <text evidence="1 7">Belongs to the class-II aminoacyl-tRNA synthetase family. Type 1 subfamily.</text>
</comment>
<keyword evidence="11" id="KW-1185">Reference proteome</keyword>
<organism evidence="10 11">
    <name type="scientific">Nocardia callitridis</name>
    <dbReference type="NCBI Taxonomy" id="648753"/>
    <lineage>
        <taxon>Bacteria</taxon>
        <taxon>Bacillati</taxon>
        <taxon>Actinomycetota</taxon>
        <taxon>Actinomycetes</taxon>
        <taxon>Mycobacteriales</taxon>
        <taxon>Nocardiaceae</taxon>
        <taxon>Nocardia</taxon>
    </lineage>
</organism>
<evidence type="ECO:0000256" key="4">
    <source>
        <dbReference type="ARBA" id="ARBA00022840"/>
    </source>
</evidence>
<feature type="site" description="Important for tRNA non-discrimination" evidence="7">
    <location>
        <position position="80"/>
    </location>
</feature>
<dbReference type="NCBIfam" id="NF001750">
    <property type="entry name" value="PRK00476.1"/>
    <property type="match status" value="1"/>
</dbReference>
<comment type="caution">
    <text evidence="10">The sequence shown here is derived from an EMBL/GenBank/DDBJ whole genome shotgun (WGS) entry which is preliminary data.</text>
</comment>
<dbReference type="PANTHER" id="PTHR22594:SF5">
    <property type="entry name" value="ASPARTATE--TRNA LIGASE, MITOCHONDRIAL"/>
    <property type="match status" value="1"/>
</dbReference>
<dbReference type="GO" id="GO:0016874">
    <property type="term" value="F:ligase activity"/>
    <property type="evidence" value="ECO:0007669"/>
    <property type="project" value="UniProtKB-KW"/>
</dbReference>
<evidence type="ECO:0000256" key="8">
    <source>
        <dbReference type="SAM" id="MobiDB-lite"/>
    </source>
</evidence>
<keyword evidence="3 7" id="KW-0547">Nucleotide-binding</keyword>
<comment type="subunit">
    <text evidence="7">Homodimer.</text>
</comment>
<evidence type="ECO:0000313" key="10">
    <source>
        <dbReference type="EMBL" id="GAA5054069.1"/>
    </source>
</evidence>
<evidence type="ECO:0000256" key="5">
    <source>
        <dbReference type="ARBA" id="ARBA00022917"/>
    </source>
</evidence>
<dbReference type="Gene3D" id="2.40.50.140">
    <property type="entry name" value="Nucleic acid-binding proteins"/>
    <property type="match status" value="1"/>
</dbReference>
<dbReference type="InterPro" id="IPR045864">
    <property type="entry name" value="aa-tRNA-synth_II/BPL/LPL"/>
</dbReference>
<dbReference type="SUPFAM" id="SSF55681">
    <property type="entry name" value="Class II aaRS and biotin synthetases"/>
    <property type="match status" value="1"/>
</dbReference>
<dbReference type="Pfam" id="PF02938">
    <property type="entry name" value="GAD"/>
    <property type="match status" value="1"/>
</dbReference>
<feature type="binding site" evidence="7">
    <location>
        <position position="170"/>
    </location>
    <ligand>
        <name>L-aspartate</name>
        <dbReference type="ChEBI" id="CHEBI:29991"/>
    </ligand>
</feature>
<evidence type="ECO:0000256" key="7">
    <source>
        <dbReference type="HAMAP-Rule" id="MF_00044"/>
    </source>
</evidence>
<dbReference type="InterPro" id="IPR006195">
    <property type="entry name" value="aa-tRNA-synth_II"/>
</dbReference>
<keyword evidence="2 7" id="KW-0436">Ligase</keyword>
<feature type="binding site" evidence="7">
    <location>
        <position position="482"/>
    </location>
    <ligand>
        <name>ATP</name>
        <dbReference type="ChEBI" id="CHEBI:30616"/>
    </ligand>
</feature>
<dbReference type="SUPFAM" id="SSF50249">
    <property type="entry name" value="Nucleic acid-binding proteins"/>
    <property type="match status" value="1"/>
</dbReference>
<keyword evidence="6 7" id="KW-0030">Aminoacyl-tRNA synthetase</keyword>